<dbReference type="EMBL" id="MU129089">
    <property type="protein sequence ID" value="KAF9507157.1"/>
    <property type="molecule type" value="Genomic_DNA"/>
</dbReference>
<evidence type="ECO:0000256" key="3">
    <source>
        <dbReference type="ARBA" id="ARBA00022553"/>
    </source>
</evidence>
<dbReference type="Gene3D" id="3.30.450.40">
    <property type="match status" value="1"/>
</dbReference>
<evidence type="ECO:0000256" key="4">
    <source>
        <dbReference type="ARBA" id="ARBA00022679"/>
    </source>
</evidence>
<keyword evidence="11" id="KW-1185">Reference proteome</keyword>
<dbReference type="GO" id="GO:0000155">
    <property type="term" value="F:phosphorelay sensor kinase activity"/>
    <property type="evidence" value="ECO:0007669"/>
    <property type="project" value="InterPro"/>
</dbReference>
<keyword evidence="5" id="KW-0418">Kinase</keyword>
<dbReference type="CDD" id="cd17546">
    <property type="entry name" value="REC_hyHK_CKI1_RcsC-like"/>
    <property type="match status" value="1"/>
</dbReference>
<feature type="region of interest" description="Disordered" evidence="7">
    <location>
        <begin position="182"/>
        <end position="247"/>
    </location>
</feature>
<dbReference type="PANTHER" id="PTHR43047">
    <property type="entry name" value="TWO-COMPONENT HISTIDINE PROTEIN KINASE"/>
    <property type="match status" value="1"/>
</dbReference>
<proteinExistence type="predicted"/>
<organism evidence="10 11">
    <name type="scientific">Hydnum rufescens UP504</name>
    <dbReference type="NCBI Taxonomy" id="1448309"/>
    <lineage>
        <taxon>Eukaryota</taxon>
        <taxon>Fungi</taxon>
        <taxon>Dikarya</taxon>
        <taxon>Basidiomycota</taxon>
        <taxon>Agaricomycotina</taxon>
        <taxon>Agaricomycetes</taxon>
        <taxon>Cantharellales</taxon>
        <taxon>Hydnaceae</taxon>
        <taxon>Hydnum</taxon>
    </lineage>
</organism>
<evidence type="ECO:0000313" key="11">
    <source>
        <dbReference type="Proteomes" id="UP000886523"/>
    </source>
</evidence>
<gene>
    <name evidence="10" type="ORF">BS47DRAFT_1321429</name>
</gene>
<evidence type="ECO:0000256" key="6">
    <source>
        <dbReference type="PROSITE-ProRule" id="PRU00169"/>
    </source>
</evidence>
<evidence type="ECO:0000259" key="8">
    <source>
        <dbReference type="PROSITE" id="PS50109"/>
    </source>
</evidence>
<evidence type="ECO:0000313" key="10">
    <source>
        <dbReference type="EMBL" id="KAF9507157.1"/>
    </source>
</evidence>
<keyword evidence="4" id="KW-0808">Transferase</keyword>
<dbReference type="SUPFAM" id="SSF55781">
    <property type="entry name" value="GAF domain-like"/>
    <property type="match status" value="1"/>
</dbReference>
<sequence>MNHITSGQRTPSTDAAEIPNTLQGLDVASHSYLDASLLTTPPSHPNPCPPDHSESGKHLDSIPFMGTSSSPLVDAVPLVAFPPAGKDGSVRSLTSPTTDTNSDMSGIQGDYIEKAPNCSPSGESYAEGIFAPIRLPTLTYSDIGDKYSLPLPKRFSTPALATNPLHSPFLLQNPLTVSIERRRPIPGVRAPSSPDTITKRSISQRRAGERLVLNDEDASMAESRGPSLPTRSETSTHTSTPTRSHDPATAIADAATMRWAGANARIAPLTLSSPERELMDPLGHLVSAMSTPLAQSDTNPAHPWSSSDTEVGDLNFACAHEDGLCLGPDIVQKTEDIHNAPSPDHFSHPVGSKSTSQVPPSEDPSRGSHNIVTSEDPARTRNGHVLRSPVIQPREETRLPDLGYLTPSHEPERRKALHKYHVLQTAPDVNFDRIVHLAKLVFGVKWVSISLVGDEEQFYEQISGLDFDAVERVLSFCAHSILKQSDILVVLDTLNDSRFSNNGYARETSHLRFYAGCPLTTVDGYNIGSICILDDQPRSEFTARQRLTLKEFADLTVREMELWRDKIQLRIRDRIQTSMESFTRECLEMDGVEPHSLAPEDNMQRVYESASQLVKRTLDVEGAVVADVSNFEVLHTVSAPNQTNPTKRYHGNLFEAASHRSDLYPPRTTAPDTHENVSIVADHLHEYGRIPALPILGAAESGTPSPTRHSSLSGEDHAKLAAFLTDYPDGKMYERVVPGYFRGLVPPDIQYAMVVPIFNVDGRPFVLLCTYTTDRTEHLLEGYEMQYLRAIGVIILSAILKRRMILADKAKSLFISNISHELRTPLHGILAAAELLGDTGLSLTQNSFLQTVQACGTSLVETVNHVLDFSKLSGNTKIGAMKRTPTDLVNLLEETVEGAWVGSRARAVYGASEIGTAYSPPKRGLGVGSGGIPSSSVVETVLDVGHREEGWFLKCEKGGIRRILMNVMGNSLKFTSSGFIHVMLRELPSEPESKTLNIELAVIDSGKGISKDFLKNQLFHPFSQENPLQTGTGLGLAIVNSIVKSNGINGKVDVWSSEGVGTEIRMTIETELPSRSKTEQPEFLPPIVEKLNFARIAMLGFDPTVSGQKLLYDVLRSYLINWWDASIAETRGDANILVLNEDMSALHGLVRTRDITRPIVLLTTLRGDDGLSSVLESLDTLGGFYRVVFKPCRPSHLFAALKDCVQVLTRRSTAPPDSVASSATRLLTQRRHLMFSDEDDSREEPGQTAFGSGPRRSPFLGPRQSVPRRRSDELLPKKRPAMPVRSTTFVSNSSKQSVFTTATAASRMQVPSAPHTPPDPPGTVALADGSSLVLDSIRRSITNTPTRVLVVEDNAVNRSLLVQWLHKKELLCEEASDGQQAVDLFVANPPGYFEIILIDLQMPVLDGVAATKTIRKIERARDDSTLPPPRHAPQCVKIVALSGLASKDDKIRAFNAGVDGYLVKPVSFKMLNLLFAPPSDAQS</sequence>
<dbReference type="SUPFAM" id="SSF55874">
    <property type="entry name" value="ATPase domain of HSP90 chaperone/DNA topoisomerase II/histidine kinase"/>
    <property type="match status" value="1"/>
</dbReference>
<dbReference type="InterPro" id="IPR036097">
    <property type="entry name" value="HisK_dim/P_sf"/>
</dbReference>
<feature type="compositionally biased region" description="Polar residues" evidence="7">
    <location>
        <begin position="91"/>
        <end position="105"/>
    </location>
</feature>
<accession>A0A9P6DMQ7</accession>
<feature type="modified residue" description="4-aspartylphosphate" evidence="6">
    <location>
        <position position="1399"/>
    </location>
</feature>
<dbReference type="Pfam" id="PF00072">
    <property type="entry name" value="Response_reg"/>
    <property type="match status" value="1"/>
</dbReference>
<dbReference type="InterPro" id="IPR011006">
    <property type="entry name" value="CheY-like_superfamily"/>
</dbReference>
<dbReference type="GO" id="GO:0005886">
    <property type="term" value="C:plasma membrane"/>
    <property type="evidence" value="ECO:0007669"/>
    <property type="project" value="TreeGrafter"/>
</dbReference>
<dbReference type="SUPFAM" id="SSF47384">
    <property type="entry name" value="Homodimeric domain of signal transducing histidine kinase"/>
    <property type="match status" value="1"/>
</dbReference>
<comment type="caution">
    <text evidence="10">The sequence shown here is derived from an EMBL/GenBank/DDBJ whole genome shotgun (WGS) entry which is preliminary data.</text>
</comment>
<dbReference type="InterPro" id="IPR001789">
    <property type="entry name" value="Sig_transdc_resp-reg_receiver"/>
</dbReference>
<evidence type="ECO:0000256" key="1">
    <source>
        <dbReference type="ARBA" id="ARBA00000085"/>
    </source>
</evidence>
<dbReference type="PROSITE" id="PS50109">
    <property type="entry name" value="HIS_KIN"/>
    <property type="match status" value="1"/>
</dbReference>
<evidence type="ECO:0000259" key="9">
    <source>
        <dbReference type="PROSITE" id="PS50110"/>
    </source>
</evidence>
<feature type="compositionally biased region" description="Low complexity" evidence="7">
    <location>
        <begin position="229"/>
        <end position="242"/>
    </location>
</feature>
<dbReference type="InterPro" id="IPR005467">
    <property type="entry name" value="His_kinase_dom"/>
</dbReference>
<comment type="catalytic activity">
    <reaction evidence="1">
        <text>ATP + protein L-histidine = ADP + protein N-phospho-L-histidine.</text>
        <dbReference type="EC" id="2.7.13.3"/>
    </reaction>
</comment>
<feature type="domain" description="Histidine kinase" evidence="8">
    <location>
        <begin position="817"/>
        <end position="1072"/>
    </location>
</feature>
<dbReference type="SMART" id="SM00387">
    <property type="entry name" value="HATPase_c"/>
    <property type="match status" value="1"/>
</dbReference>
<dbReference type="GO" id="GO:0009927">
    <property type="term" value="F:histidine phosphotransfer kinase activity"/>
    <property type="evidence" value="ECO:0007669"/>
    <property type="project" value="TreeGrafter"/>
</dbReference>
<dbReference type="CDD" id="cd00082">
    <property type="entry name" value="HisKA"/>
    <property type="match status" value="1"/>
</dbReference>
<feature type="region of interest" description="Disordered" evidence="7">
    <location>
        <begin position="36"/>
        <end position="59"/>
    </location>
</feature>
<feature type="region of interest" description="Disordered" evidence="7">
    <location>
        <begin position="1234"/>
        <end position="1319"/>
    </location>
</feature>
<dbReference type="EC" id="2.7.13.3" evidence="2"/>
<dbReference type="Pfam" id="PF00512">
    <property type="entry name" value="HisKA"/>
    <property type="match status" value="1"/>
</dbReference>
<dbReference type="Proteomes" id="UP000886523">
    <property type="component" value="Unassembled WGS sequence"/>
</dbReference>
<keyword evidence="3 6" id="KW-0597">Phosphoprotein</keyword>
<dbReference type="FunFam" id="1.10.287.130:FF:000023">
    <property type="entry name" value="Sensor histidine kinase/response regulator, putative"/>
    <property type="match status" value="1"/>
</dbReference>
<dbReference type="Gene3D" id="3.30.565.10">
    <property type="entry name" value="Histidine kinase-like ATPase, C-terminal domain"/>
    <property type="match status" value="1"/>
</dbReference>
<feature type="region of interest" description="Disordered" evidence="7">
    <location>
        <begin position="87"/>
        <end position="107"/>
    </location>
</feature>
<name>A0A9P6DMQ7_9AGAM</name>
<dbReference type="SMART" id="SM00448">
    <property type="entry name" value="REC"/>
    <property type="match status" value="1"/>
</dbReference>
<evidence type="ECO:0000256" key="2">
    <source>
        <dbReference type="ARBA" id="ARBA00012438"/>
    </source>
</evidence>
<dbReference type="InterPro" id="IPR003661">
    <property type="entry name" value="HisK_dim/P_dom"/>
</dbReference>
<feature type="domain" description="Response regulatory" evidence="9">
    <location>
        <begin position="1347"/>
        <end position="1479"/>
    </location>
</feature>
<evidence type="ECO:0000256" key="5">
    <source>
        <dbReference type="ARBA" id="ARBA00022777"/>
    </source>
</evidence>
<reference evidence="10" key="1">
    <citation type="journal article" date="2020" name="Nat. Commun.">
        <title>Large-scale genome sequencing of mycorrhizal fungi provides insights into the early evolution of symbiotic traits.</title>
        <authorList>
            <person name="Miyauchi S."/>
            <person name="Kiss E."/>
            <person name="Kuo A."/>
            <person name="Drula E."/>
            <person name="Kohler A."/>
            <person name="Sanchez-Garcia M."/>
            <person name="Morin E."/>
            <person name="Andreopoulos B."/>
            <person name="Barry K.W."/>
            <person name="Bonito G."/>
            <person name="Buee M."/>
            <person name="Carver A."/>
            <person name="Chen C."/>
            <person name="Cichocki N."/>
            <person name="Clum A."/>
            <person name="Culley D."/>
            <person name="Crous P.W."/>
            <person name="Fauchery L."/>
            <person name="Girlanda M."/>
            <person name="Hayes R.D."/>
            <person name="Keri Z."/>
            <person name="LaButti K."/>
            <person name="Lipzen A."/>
            <person name="Lombard V."/>
            <person name="Magnuson J."/>
            <person name="Maillard F."/>
            <person name="Murat C."/>
            <person name="Nolan M."/>
            <person name="Ohm R.A."/>
            <person name="Pangilinan J."/>
            <person name="Pereira M.F."/>
            <person name="Perotto S."/>
            <person name="Peter M."/>
            <person name="Pfister S."/>
            <person name="Riley R."/>
            <person name="Sitrit Y."/>
            <person name="Stielow J.B."/>
            <person name="Szollosi G."/>
            <person name="Zifcakova L."/>
            <person name="Stursova M."/>
            <person name="Spatafora J.W."/>
            <person name="Tedersoo L."/>
            <person name="Vaario L.M."/>
            <person name="Yamada A."/>
            <person name="Yan M."/>
            <person name="Wang P."/>
            <person name="Xu J."/>
            <person name="Bruns T."/>
            <person name="Baldrian P."/>
            <person name="Vilgalys R."/>
            <person name="Dunand C."/>
            <person name="Henrissat B."/>
            <person name="Grigoriev I.V."/>
            <person name="Hibbett D."/>
            <person name="Nagy L.G."/>
            <person name="Martin F.M."/>
        </authorList>
    </citation>
    <scope>NUCLEOTIDE SEQUENCE</scope>
    <source>
        <strain evidence="10">UP504</strain>
    </source>
</reference>
<protein>
    <recommendedName>
        <fullName evidence="2">histidine kinase</fullName>
        <ecNumber evidence="2">2.7.13.3</ecNumber>
    </recommendedName>
</protein>
<dbReference type="InterPro" id="IPR036890">
    <property type="entry name" value="HATPase_C_sf"/>
</dbReference>
<dbReference type="Gene3D" id="1.10.287.130">
    <property type="match status" value="1"/>
</dbReference>
<dbReference type="InterPro" id="IPR004358">
    <property type="entry name" value="Sig_transdc_His_kin-like_C"/>
</dbReference>
<dbReference type="PROSITE" id="PS50110">
    <property type="entry name" value="RESPONSE_REGULATORY"/>
    <property type="match status" value="1"/>
</dbReference>
<dbReference type="Gene3D" id="3.40.50.2300">
    <property type="match status" value="1"/>
</dbReference>
<feature type="compositionally biased region" description="Polar residues" evidence="7">
    <location>
        <begin position="1285"/>
        <end position="1306"/>
    </location>
</feature>
<dbReference type="SMART" id="SM00388">
    <property type="entry name" value="HisKA"/>
    <property type="match status" value="1"/>
</dbReference>
<feature type="region of interest" description="Disordered" evidence="7">
    <location>
        <begin position="335"/>
        <end position="379"/>
    </location>
</feature>
<dbReference type="OrthoDB" id="21225at2759"/>
<dbReference type="InterPro" id="IPR029016">
    <property type="entry name" value="GAF-like_dom_sf"/>
</dbReference>
<dbReference type="SUPFAM" id="SSF52172">
    <property type="entry name" value="CheY-like"/>
    <property type="match status" value="1"/>
</dbReference>
<dbReference type="Pfam" id="PF02518">
    <property type="entry name" value="HATPase_c"/>
    <property type="match status" value="1"/>
</dbReference>
<dbReference type="InterPro" id="IPR003594">
    <property type="entry name" value="HATPase_dom"/>
</dbReference>
<dbReference type="PRINTS" id="PR00344">
    <property type="entry name" value="BCTRLSENSOR"/>
</dbReference>
<evidence type="ECO:0000256" key="7">
    <source>
        <dbReference type="SAM" id="MobiDB-lite"/>
    </source>
</evidence>
<dbReference type="PANTHER" id="PTHR43047:SF72">
    <property type="entry name" value="OSMOSENSING HISTIDINE PROTEIN KINASE SLN1"/>
    <property type="match status" value="1"/>
</dbReference>